<dbReference type="InterPro" id="IPR050736">
    <property type="entry name" value="Sensor_HK_Regulatory"/>
</dbReference>
<dbReference type="SUPFAM" id="SSF55874">
    <property type="entry name" value="ATPase domain of HSP90 chaperone/DNA topoisomerase II/histidine kinase"/>
    <property type="match status" value="1"/>
</dbReference>
<dbReference type="Gene3D" id="3.30.450.20">
    <property type="entry name" value="PAS domain"/>
    <property type="match status" value="1"/>
</dbReference>
<evidence type="ECO:0000256" key="5">
    <source>
        <dbReference type="ARBA" id="ARBA00022777"/>
    </source>
</evidence>
<evidence type="ECO:0000256" key="4">
    <source>
        <dbReference type="ARBA" id="ARBA00022679"/>
    </source>
</evidence>
<keyword evidence="6" id="KW-0902">Two-component regulatory system</keyword>
<dbReference type="PRINTS" id="PR00344">
    <property type="entry name" value="BCTRLSENSOR"/>
</dbReference>
<dbReference type="InterPro" id="IPR035965">
    <property type="entry name" value="PAS-like_dom_sf"/>
</dbReference>
<evidence type="ECO:0000259" key="8">
    <source>
        <dbReference type="PROSITE" id="PS50112"/>
    </source>
</evidence>
<evidence type="ECO:0000313" key="9">
    <source>
        <dbReference type="EMBL" id="RNI28173.1"/>
    </source>
</evidence>
<comment type="catalytic activity">
    <reaction evidence="1">
        <text>ATP + protein L-histidine = ADP + protein N-phospho-L-histidine.</text>
        <dbReference type="EC" id="2.7.13.3"/>
    </reaction>
</comment>
<feature type="domain" description="PAS" evidence="8">
    <location>
        <begin position="16"/>
        <end position="80"/>
    </location>
</feature>
<feature type="domain" description="Histidine kinase" evidence="7">
    <location>
        <begin position="145"/>
        <end position="364"/>
    </location>
</feature>
<dbReference type="Pfam" id="PF02518">
    <property type="entry name" value="HATPase_c"/>
    <property type="match status" value="1"/>
</dbReference>
<sequence>MPMDPLPSSLPLCHALIEQTGQPFFIYDMDTGQFQYLSPKLKSSFGLEAGQLLPGDLLSFVHPEDQEFVANKFTELLTRGLDKPIEFRVQFPEKQEQWVCLSPSLQEEISRQRLLIGHAADITAERQNNDVLKKYSNKKNSILNILAHDLAGPLGMIKSLANLLTEKMRETAEEENLHILNLIERNSSHGANIIRQFTDQEFLESSQVELVTRRVNLVQKLREGLEVYLGPEGELISKRVAFNPQREVIFVEIDDNKFLQAINNLISNALKFTPDGSDITVSVAEEAGHVLVTVADTGIGIPQKYHATLFEKFTDARRPGLQGEQSVGLGMSIIKNIVEWHCGEIWFESEEDKGTTFFIRLPQE</sequence>
<dbReference type="GO" id="GO:0000155">
    <property type="term" value="F:phosphorelay sensor kinase activity"/>
    <property type="evidence" value="ECO:0007669"/>
    <property type="project" value="InterPro"/>
</dbReference>
<evidence type="ECO:0000256" key="6">
    <source>
        <dbReference type="ARBA" id="ARBA00023012"/>
    </source>
</evidence>
<dbReference type="CDD" id="cd00130">
    <property type="entry name" value="PAS"/>
    <property type="match status" value="1"/>
</dbReference>
<dbReference type="Gene3D" id="1.10.287.130">
    <property type="match status" value="1"/>
</dbReference>
<accession>A0A3M9MTF2</accession>
<dbReference type="Proteomes" id="UP000271010">
    <property type="component" value="Unassembled WGS sequence"/>
</dbReference>
<evidence type="ECO:0000256" key="1">
    <source>
        <dbReference type="ARBA" id="ARBA00000085"/>
    </source>
</evidence>
<dbReference type="CDD" id="cd00075">
    <property type="entry name" value="HATPase"/>
    <property type="match status" value="1"/>
</dbReference>
<dbReference type="Pfam" id="PF08447">
    <property type="entry name" value="PAS_3"/>
    <property type="match status" value="1"/>
</dbReference>
<evidence type="ECO:0000256" key="2">
    <source>
        <dbReference type="ARBA" id="ARBA00012438"/>
    </source>
</evidence>
<dbReference type="PANTHER" id="PTHR43711">
    <property type="entry name" value="TWO-COMPONENT HISTIDINE KINASE"/>
    <property type="match status" value="1"/>
</dbReference>
<dbReference type="PROSITE" id="PS50112">
    <property type="entry name" value="PAS"/>
    <property type="match status" value="1"/>
</dbReference>
<dbReference type="InterPro" id="IPR005467">
    <property type="entry name" value="His_kinase_dom"/>
</dbReference>
<dbReference type="PROSITE" id="PS50109">
    <property type="entry name" value="HIS_KIN"/>
    <property type="match status" value="1"/>
</dbReference>
<dbReference type="SMART" id="SM00387">
    <property type="entry name" value="HATPase_c"/>
    <property type="match status" value="1"/>
</dbReference>
<dbReference type="NCBIfam" id="TIGR00229">
    <property type="entry name" value="sensory_box"/>
    <property type="match status" value="1"/>
</dbReference>
<dbReference type="OrthoDB" id="9757990at2"/>
<keyword evidence="5" id="KW-0418">Kinase</keyword>
<dbReference type="AlphaFoldDB" id="A0A3M9MTF2"/>
<organism evidence="9 10">
    <name type="scientific">Rufibacter immobilis</name>
    <dbReference type="NCBI Taxonomy" id="1348778"/>
    <lineage>
        <taxon>Bacteria</taxon>
        <taxon>Pseudomonadati</taxon>
        <taxon>Bacteroidota</taxon>
        <taxon>Cytophagia</taxon>
        <taxon>Cytophagales</taxon>
        <taxon>Hymenobacteraceae</taxon>
        <taxon>Rufibacter</taxon>
    </lineage>
</organism>
<keyword evidence="10" id="KW-1185">Reference proteome</keyword>
<gene>
    <name evidence="9" type="ORF">EFA69_19060</name>
</gene>
<comment type="caution">
    <text evidence="9">The sequence shown here is derived from an EMBL/GenBank/DDBJ whole genome shotgun (WGS) entry which is preliminary data.</text>
</comment>
<dbReference type="EC" id="2.7.13.3" evidence="2"/>
<dbReference type="SUPFAM" id="SSF55785">
    <property type="entry name" value="PYP-like sensor domain (PAS domain)"/>
    <property type="match status" value="1"/>
</dbReference>
<dbReference type="InterPro" id="IPR003594">
    <property type="entry name" value="HATPase_dom"/>
</dbReference>
<dbReference type="InterPro" id="IPR036890">
    <property type="entry name" value="HATPase_C_sf"/>
</dbReference>
<dbReference type="FunFam" id="3.30.565.10:FF:000006">
    <property type="entry name" value="Sensor histidine kinase WalK"/>
    <property type="match status" value="1"/>
</dbReference>
<evidence type="ECO:0000256" key="3">
    <source>
        <dbReference type="ARBA" id="ARBA00022553"/>
    </source>
</evidence>
<name>A0A3M9MTF2_9BACT</name>
<dbReference type="InterPro" id="IPR013655">
    <property type="entry name" value="PAS_fold_3"/>
</dbReference>
<evidence type="ECO:0000259" key="7">
    <source>
        <dbReference type="PROSITE" id="PS50109"/>
    </source>
</evidence>
<evidence type="ECO:0000313" key="10">
    <source>
        <dbReference type="Proteomes" id="UP000271010"/>
    </source>
</evidence>
<dbReference type="SMART" id="SM00091">
    <property type="entry name" value="PAS"/>
    <property type="match status" value="1"/>
</dbReference>
<dbReference type="EMBL" id="RJJE01000017">
    <property type="protein sequence ID" value="RNI28173.1"/>
    <property type="molecule type" value="Genomic_DNA"/>
</dbReference>
<keyword evidence="4" id="KW-0808">Transferase</keyword>
<keyword evidence="3" id="KW-0597">Phosphoprotein</keyword>
<proteinExistence type="predicted"/>
<reference evidence="9 10" key="1">
    <citation type="submission" date="2018-11" db="EMBL/GenBank/DDBJ databases">
        <title>Rufibacter latericius sp. nov., isolated from water in Baiyang Lake.</title>
        <authorList>
            <person name="Yang Y."/>
        </authorList>
    </citation>
    <scope>NUCLEOTIDE SEQUENCE [LARGE SCALE GENOMIC DNA]</scope>
    <source>
        <strain evidence="9 10">MCC P1</strain>
    </source>
</reference>
<dbReference type="InterPro" id="IPR036097">
    <property type="entry name" value="HisK_dim/P_sf"/>
</dbReference>
<dbReference type="InterPro" id="IPR000014">
    <property type="entry name" value="PAS"/>
</dbReference>
<dbReference type="SUPFAM" id="SSF47384">
    <property type="entry name" value="Homodimeric domain of signal transducing histidine kinase"/>
    <property type="match status" value="1"/>
</dbReference>
<dbReference type="InterPro" id="IPR004358">
    <property type="entry name" value="Sig_transdc_His_kin-like_C"/>
</dbReference>
<protein>
    <recommendedName>
        <fullName evidence="2">histidine kinase</fullName>
        <ecNumber evidence="2">2.7.13.3</ecNumber>
    </recommendedName>
</protein>
<dbReference type="PANTHER" id="PTHR43711:SF1">
    <property type="entry name" value="HISTIDINE KINASE 1"/>
    <property type="match status" value="1"/>
</dbReference>
<dbReference type="Gene3D" id="3.30.565.10">
    <property type="entry name" value="Histidine kinase-like ATPase, C-terminal domain"/>
    <property type="match status" value="1"/>
</dbReference>